<dbReference type="EMBL" id="JAUHTQ010000001">
    <property type="protein sequence ID" value="MDN4491933.1"/>
    <property type="molecule type" value="Genomic_DNA"/>
</dbReference>
<keyword evidence="2" id="KW-0812">Transmembrane</keyword>
<feature type="transmembrane region" description="Helical" evidence="2">
    <location>
        <begin position="86"/>
        <end position="105"/>
    </location>
</feature>
<dbReference type="Pfam" id="PF10710">
    <property type="entry name" value="DUF2512"/>
    <property type="match status" value="1"/>
</dbReference>
<evidence type="ECO:0000256" key="1">
    <source>
        <dbReference type="SAM" id="MobiDB-lite"/>
    </source>
</evidence>
<accession>A0ABT8GKI3</accession>
<reference evidence="3" key="1">
    <citation type="submission" date="2023-07" db="EMBL/GenBank/DDBJ databases">
        <title>Ureibacillus sp. isolated from freshwater well.</title>
        <authorList>
            <person name="Kirdat K."/>
            <person name="Bhatt A."/>
            <person name="Teware R."/>
            <person name="Bhavsar Y."/>
            <person name="Yadav A."/>
        </authorList>
    </citation>
    <scope>NUCLEOTIDE SEQUENCE</scope>
    <source>
        <strain evidence="3">BA0131</strain>
    </source>
</reference>
<keyword evidence="4" id="KW-1185">Reference proteome</keyword>
<protein>
    <submittedName>
        <fullName evidence="3">YndM family protein</fullName>
    </submittedName>
</protein>
<feature type="region of interest" description="Disordered" evidence="1">
    <location>
        <begin position="141"/>
        <end position="163"/>
    </location>
</feature>
<proteinExistence type="predicted"/>
<dbReference type="InterPro" id="IPR019649">
    <property type="entry name" value="DUF2512"/>
</dbReference>
<gene>
    <name evidence="3" type="ORF">QYB95_00150</name>
</gene>
<name>A0ABT8GKI3_9BACL</name>
<feature type="transmembrane region" description="Helical" evidence="2">
    <location>
        <begin position="58"/>
        <end position="80"/>
    </location>
</feature>
<feature type="transmembrane region" description="Helical" evidence="2">
    <location>
        <begin position="33"/>
        <end position="51"/>
    </location>
</feature>
<dbReference type="RefSeq" id="WP_301136050.1">
    <property type="nucleotide sequence ID" value="NZ_JAUHTQ010000001.1"/>
</dbReference>
<keyword evidence="2" id="KW-0472">Membrane</keyword>
<feature type="compositionally biased region" description="Basic and acidic residues" evidence="1">
    <location>
        <begin position="144"/>
        <end position="163"/>
    </location>
</feature>
<keyword evidence="2" id="KW-1133">Transmembrane helix</keyword>
<evidence type="ECO:0000313" key="3">
    <source>
        <dbReference type="EMBL" id="MDN4491933.1"/>
    </source>
</evidence>
<feature type="transmembrane region" description="Helical" evidence="2">
    <location>
        <begin position="7"/>
        <end position="27"/>
    </location>
</feature>
<sequence>MQYTKAFLVKLAMTIVVLWIVLGLFYGVSFGNILLISAILTIIAFVGDVFLLPKVGNFIAATSDLFLAFFVIWGLGTWLFGNENTAVFAAAFLSALFIGVGEMFYHRYFRDHVMETVQEPEKHQGYTYSPRIAQTEYSQEFDEGLEKRENNDITKSENEDPMK</sequence>
<evidence type="ECO:0000313" key="4">
    <source>
        <dbReference type="Proteomes" id="UP001172743"/>
    </source>
</evidence>
<dbReference type="Proteomes" id="UP001172743">
    <property type="component" value="Unassembled WGS sequence"/>
</dbReference>
<organism evidence="3 4">
    <name type="scientific">Ureibacillus aquaedulcis</name>
    <dbReference type="NCBI Taxonomy" id="3058421"/>
    <lineage>
        <taxon>Bacteria</taxon>
        <taxon>Bacillati</taxon>
        <taxon>Bacillota</taxon>
        <taxon>Bacilli</taxon>
        <taxon>Bacillales</taxon>
        <taxon>Caryophanaceae</taxon>
        <taxon>Ureibacillus</taxon>
    </lineage>
</organism>
<comment type="caution">
    <text evidence="3">The sequence shown here is derived from an EMBL/GenBank/DDBJ whole genome shotgun (WGS) entry which is preliminary data.</text>
</comment>
<evidence type="ECO:0000256" key="2">
    <source>
        <dbReference type="SAM" id="Phobius"/>
    </source>
</evidence>